<dbReference type="Proteomes" id="UP000078396">
    <property type="component" value="Unassembled WGS sequence"/>
</dbReference>
<keyword evidence="1" id="KW-0812">Transmembrane</keyword>
<evidence type="ECO:0000256" key="1">
    <source>
        <dbReference type="SAM" id="Phobius"/>
    </source>
</evidence>
<sequence>MIAPGFAARIFGLDAATSPWVTRLFGSRELALAAALLGAQDADVPAVAGIGAAIDSADCASSVIEFARGKLSVYTLISGGGGAALFAILGLSARREALKGS</sequence>
<proteinExistence type="predicted"/>
<dbReference type="AlphaFoldDB" id="A0A178LZ32"/>
<keyword evidence="1" id="KW-0472">Membrane</keyword>
<protein>
    <submittedName>
        <fullName evidence="2">Uncharacterized protein</fullName>
    </submittedName>
</protein>
<accession>A0A178LZ32</accession>
<evidence type="ECO:0000313" key="3">
    <source>
        <dbReference type="Proteomes" id="UP000078396"/>
    </source>
</evidence>
<dbReference type="EMBL" id="LWCS01000018">
    <property type="protein sequence ID" value="OAN39254.1"/>
    <property type="molecule type" value="Genomic_DNA"/>
</dbReference>
<feature type="transmembrane region" description="Helical" evidence="1">
    <location>
        <begin position="71"/>
        <end position="91"/>
    </location>
</feature>
<organism evidence="2 3">
    <name type="scientific">Mycolicibacterium iranicum</name>
    <name type="common">Mycobacterium iranicum</name>
    <dbReference type="NCBI Taxonomy" id="912594"/>
    <lineage>
        <taxon>Bacteria</taxon>
        <taxon>Bacillati</taxon>
        <taxon>Actinomycetota</taxon>
        <taxon>Actinomycetes</taxon>
        <taxon>Mycobacteriales</taxon>
        <taxon>Mycobacteriaceae</taxon>
        <taxon>Mycolicibacterium</taxon>
    </lineage>
</organism>
<name>A0A178LZ32_MYCIR</name>
<reference evidence="2 3" key="1">
    <citation type="submission" date="2016-04" db="EMBL/GenBank/DDBJ databases">
        <title>Draft Genome Sequences of Staphylococcus capitis Strain H36, S. capitis Strain H65, S. cohnii Strain H62, S. hominis Strain H69, Mycobacterium iranicum Strain H39, Plantibacter sp. Strain H53, Pseudomonas oryzihabitans Strain H72, and Microbacterium sp. Strain H83, isolated from residential settings.</title>
        <authorList>
            <person name="Lymperopoulou D."/>
            <person name="Adams R.I."/>
            <person name="Lindow S."/>
            <person name="Coil D.A."/>
            <person name="Jospin G."/>
            <person name="Eisen J.A."/>
        </authorList>
    </citation>
    <scope>NUCLEOTIDE SEQUENCE [LARGE SCALE GENOMIC DNA]</scope>
    <source>
        <strain evidence="2 3">H39</strain>
    </source>
</reference>
<evidence type="ECO:0000313" key="2">
    <source>
        <dbReference type="EMBL" id="OAN39254.1"/>
    </source>
</evidence>
<keyword evidence="1" id="KW-1133">Transmembrane helix</keyword>
<gene>
    <name evidence="2" type="ORF">A4X20_18040</name>
</gene>
<comment type="caution">
    <text evidence="2">The sequence shown here is derived from an EMBL/GenBank/DDBJ whole genome shotgun (WGS) entry which is preliminary data.</text>
</comment>